<evidence type="ECO:0000256" key="1">
    <source>
        <dbReference type="ARBA" id="ARBA00022801"/>
    </source>
</evidence>
<keyword evidence="4" id="KW-1185">Reference proteome</keyword>
<dbReference type="Pfam" id="PF01966">
    <property type="entry name" value="HD"/>
    <property type="match status" value="1"/>
</dbReference>
<evidence type="ECO:0000259" key="2">
    <source>
        <dbReference type="SMART" id="SM00471"/>
    </source>
</evidence>
<dbReference type="SMART" id="SM00471">
    <property type="entry name" value="HDc"/>
    <property type="match status" value="1"/>
</dbReference>
<dbReference type="InterPro" id="IPR003607">
    <property type="entry name" value="HD/PDEase_dom"/>
</dbReference>
<dbReference type="HOGENOM" id="CLU_056349_2_0_0"/>
<dbReference type="InterPro" id="IPR004365">
    <property type="entry name" value="NA-bd_OB_tRNA"/>
</dbReference>
<dbReference type="InterPro" id="IPR050798">
    <property type="entry name" value="YhaM_exoribonuc/phosphodiest"/>
</dbReference>
<keyword evidence="1" id="KW-0378">Hydrolase</keyword>
<dbReference type="AlphaFoldDB" id="L0D8G8"/>
<dbReference type="STRING" id="886293.Sinac_1131"/>
<evidence type="ECO:0000313" key="3">
    <source>
        <dbReference type="EMBL" id="AGA25527.1"/>
    </source>
</evidence>
<feature type="domain" description="HD/PDEase" evidence="2">
    <location>
        <begin position="153"/>
        <end position="291"/>
    </location>
</feature>
<dbReference type="Pfam" id="PF01336">
    <property type="entry name" value="tRNA_anti-codon"/>
    <property type="match status" value="1"/>
</dbReference>
<dbReference type="CDD" id="cd04492">
    <property type="entry name" value="YhaM_OBF_like"/>
    <property type="match status" value="1"/>
</dbReference>
<protein>
    <submittedName>
        <fullName evidence="3">Putative domain HDIG-containing protein</fullName>
    </submittedName>
</protein>
<dbReference type="Gene3D" id="1.10.3210.10">
    <property type="entry name" value="Hypothetical protein af1432"/>
    <property type="match status" value="1"/>
</dbReference>
<dbReference type="InterPro" id="IPR006674">
    <property type="entry name" value="HD_domain"/>
</dbReference>
<dbReference type="PANTHER" id="PTHR37294">
    <property type="entry name" value="3'-5' EXORIBONUCLEASE YHAM"/>
    <property type="match status" value="1"/>
</dbReference>
<sequence>MNQLSNGDAVDESFLVADKQLRANRQGNLYLHLELRDKTGSVGARLWNASEGLARTFDPGDYLRVKGKTQVFQGALQLILSHIEVVDPTKIEPEDYLPQSTQNVARLTARLREILLSISNPHLRALVECFLIDEEFVRKFTTAPAGIKNHHAYHAGLLEHVVTILTIADRIVDLYPELDRDLLLTGIFLHDIGKVSELSYDRAFAYSDEGQLVGHLVMGVEMLRDKVEQSADLTGEPFPNELLLRLKHMIVSHHGTHEFGSPKLPMTLEAIALHYLDNLDAKIHTFSREIRDDPCRESSWTPFQQNLGRRLFKGIAQSNGLPDESMEP</sequence>
<dbReference type="CDD" id="cd00077">
    <property type="entry name" value="HDc"/>
    <property type="match status" value="1"/>
</dbReference>
<proteinExistence type="predicted"/>
<dbReference type="SUPFAM" id="SSF109604">
    <property type="entry name" value="HD-domain/PDEase-like"/>
    <property type="match status" value="1"/>
</dbReference>
<dbReference type="KEGG" id="saci:Sinac_1131"/>
<gene>
    <name evidence="3" type="ordered locus">Sinac_1131</name>
</gene>
<accession>L0D8G8</accession>
<dbReference type="InterPro" id="IPR006675">
    <property type="entry name" value="HDIG_dom"/>
</dbReference>
<dbReference type="SUPFAM" id="SSF50249">
    <property type="entry name" value="Nucleic acid-binding proteins"/>
    <property type="match status" value="1"/>
</dbReference>
<evidence type="ECO:0000313" key="4">
    <source>
        <dbReference type="Proteomes" id="UP000010798"/>
    </source>
</evidence>
<dbReference type="EMBL" id="CP003364">
    <property type="protein sequence ID" value="AGA25527.1"/>
    <property type="molecule type" value="Genomic_DNA"/>
</dbReference>
<dbReference type="GO" id="GO:0031125">
    <property type="term" value="P:rRNA 3'-end processing"/>
    <property type="evidence" value="ECO:0007669"/>
    <property type="project" value="TreeGrafter"/>
</dbReference>
<organism evidence="3 4">
    <name type="scientific">Singulisphaera acidiphila (strain ATCC BAA-1392 / DSM 18658 / VKM B-2454 / MOB10)</name>
    <dbReference type="NCBI Taxonomy" id="886293"/>
    <lineage>
        <taxon>Bacteria</taxon>
        <taxon>Pseudomonadati</taxon>
        <taxon>Planctomycetota</taxon>
        <taxon>Planctomycetia</taxon>
        <taxon>Isosphaerales</taxon>
        <taxon>Isosphaeraceae</taxon>
        <taxon>Singulisphaera</taxon>
    </lineage>
</organism>
<dbReference type="GO" id="GO:0003676">
    <property type="term" value="F:nucleic acid binding"/>
    <property type="evidence" value="ECO:0007669"/>
    <property type="project" value="InterPro"/>
</dbReference>
<dbReference type="InterPro" id="IPR012340">
    <property type="entry name" value="NA-bd_OB-fold"/>
</dbReference>
<name>L0D8G8_SINAD</name>
<dbReference type="NCBIfam" id="TIGR00277">
    <property type="entry name" value="HDIG"/>
    <property type="match status" value="1"/>
</dbReference>
<dbReference type="eggNOG" id="COG3481">
    <property type="taxonomic scope" value="Bacteria"/>
</dbReference>
<dbReference type="Proteomes" id="UP000010798">
    <property type="component" value="Chromosome"/>
</dbReference>
<reference evidence="3 4" key="1">
    <citation type="submission" date="2012-02" db="EMBL/GenBank/DDBJ databases">
        <title>Complete sequence of chromosome of Singulisphaera acidiphila DSM 18658.</title>
        <authorList>
            <consortium name="US DOE Joint Genome Institute (JGI-PGF)"/>
            <person name="Lucas S."/>
            <person name="Copeland A."/>
            <person name="Lapidus A."/>
            <person name="Glavina del Rio T."/>
            <person name="Dalin E."/>
            <person name="Tice H."/>
            <person name="Bruce D."/>
            <person name="Goodwin L."/>
            <person name="Pitluck S."/>
            <person name="Peters L."/>
            <person name="Ovchinnikova G."/>
            <person name="Chertkov O."/>
            <person name="Kyrpides N."/>
            <person name="Mavromatis K."/>
            <person name="Ivanova N."/>
            <person name="Brettin T."/>
            <person name="Detter J.C."/>
            <person name="Han C."/>
            <person name="Larimer F."/>
            <person name="Land M."/>
            <person name="Hauser L."/>
            <person name="Markowitz V."/>
            <person name="Cheng J.-F."/>
            <person name="Hugenholtz P."/>
            <person name="Woyke T."/>
            <person name="Wu D."/>
            <person name="Tindall B."/>
            <person name="Pomrenke H."/>
            <person name="Brambilla E."/>
            <person name="Klenk H.-P."/>
            <person name="Eisen J.A."/>
        </authorList>
    </citation>
    <scope>NUCLEOTIDE SEQUENCE [LARGE SCALE GENOMIC DNA]</scope>
    <source>
        <strain evidence="4">ATCC BAA-1392 / DSM 18658 / VKM B-2454 / MOB10</strain>
    </source>
</reference>
<dbReference type="GO" id="GO:0016787">
    <property type="term" value="F:hydrolase activity"/>
    <property type="evidence" value="ECO:0007669"/>
    <property type="project" value="UniProtKB-KW"/>
</dbReference>
<dbReference type="PANTHER" id="PTHR37294:SF1">
    <property type="entry name" value="3'-5' EXORIBONUCLEASE YHAM"/>
    <property type="match status" value="1"/>
</dbReference>
<dbReference type="Gene3D" id="2.40.50.140">
    <property type="entry name" value="Nucleic acid-binding proteins"/>
    <property type="match status" value="1"/>
</dbReference>